<feature type="region of interest" description="Disordered" evidence="1">
    <location>
        <begin position="1021"/>
        <end position="1063"/>
    </location>
</feature>
<gene>
    <name evidence="2" type="ORF">R3P38DRAFT_2984332</name>
</gene>
<name>A0AAW0AWM8_9AGAR</name>
<evidence type="ECO:0000313" key="2">
    <source>
        <dbReference type="EMBL" id="KAK7017621.1"/>
    </source>
</evidence>
<dbReference type="AlphaFoldDB" id="A0AAW0AWM8"/>
<organism evidence="2 3">
    <name type="scientific">Favolaschia claudopus</name>
    <dbReference type="NCBI Taxonomy" id="2862362"/>
    <lineage>
        <taxon>Eukaryota</taxon>
        <taxon>Fungi</taxon>
        <taxon>Dikarya</taxon>
        <taxon>Basidiomycota</taxon>
        <taxon>Agaricomycotina</taxon>
        <taxon>Agaricomycetes</taxon>
        <taxon>Agaricomycetidae</taxon>
        <taxon>Agaricales</taxon>
        <taxon>Marasmiineae</taxon>
        <taxon>Mycenaceae</taxon>
        <taxon>Favolaschia</taxon>
    </lineage>
</organism>
<comment type="caution">
    <text evidence="2">The sequence shown here is derived from an EMBL/GenBank/DDBJ whole genome shotgun (WGS) entry which is preliminary data.</text>
</comment>
<keyword evidence="3" id="KW-1185">Reference proteome</keyword>
<dbReference type="Proteomes" id="UP001362999">
    <property type="component" value="Unassembled WGS sequence"/>
</dbReference>
<feature type="compositionally biased region" description="Basic and acidic residues" evidence="1">
    <location>
        <begin position="16"/>
        <end position="29"/>
    </location>
</feature>
<sequence>MVDATHAETDGGSSDRSVDETPVEKAGLHTRDAKISASFDQYLPKAWRNDDFRPINALIDYILALVEKHQQPSDGFRNREIPTGSIDATRFLAVLRENQQYQWIFDQFWIPPTFRGGDATQRDEKITNVLSMYMPIWTQDDFVPTKTFVHLVLALLEQCQRHVDGLRNTRMSLDAVDARRFRRNLIERRGFQWVFDEYWVPLHDIYGPYFKSGNPDPVGVHDAAATLAEIVTAGSMQTPDPFDTLFRDEGACAALIDRRPDLQALLKVANDTKDYSAVNAYPAIQRTENKDKLQRRLQEIRPLLAAFIEEREPFGSWTPAQDPTVKCHPDVLSHIQSLRIPDIGQPAVLIDRLGRFSEEERLEKRVEGIFTKGAKTFLVNTSGTGKTRLSFEGLCRHWGMYFTLARDTNALGSRDTSNIQLSGLPPLPPSHSLDYWKILDENIRAVDQEFSTVLLGRLLIFHLYSEIIQSFGIVEEHKKRWLLFQLRPSLTGDPKYSSSDVFSEICLNGDGLTQEEIDDWIAVLFAKLRKIYGSEFHLFYVLDEAQNETYSLLEEAIRALGAKSPSDELSFVVAGTDIPTFGFTNAPFAASLRWSSDTGGFDDEAEHRRYVSRFLTPLYVASPAGQMFLNRMWAWGRGRHRVTDAILKALLRDGFQTPHRLLTDFIERTATYRPTDYSDDEEPFRNPIDVNLGKFPDITDIETDLVRSQIQEIAFHYLASSQTPPPFPGDPTELVNAGIGRFADKNMTEIAMNEPLPMIQNAQVFCRRQLENSVSASTPSWLENSYAVLTKTQYDATPRSLAAFLAFYLARAFEEESKLSRIFSFHRDKVPTWADQKVELVGLVKAGGRLAPYDGSGSLLTSASTLNEVDSWLNGLEGAHTPFCLTHTSDPDLLFTLRLPDGTSIRVIVRAVVTDTILKRASLRKIAGQLEDDRLLRNEGEDSALHSNVVAKVLEGTGENNRPSHVLRVVASFPSQTHINTLNSPPKGSFIANLNTGTFKKLTSKIPASDILEQIVKNVTAHTSGTRKRPAESSVSEPPPRSPKSPRLDSEHPKSRPDPGQAALGFKLEIAASALV</sequence>
<feature type="region of interest" description="Disordered" evidence="1">
    <location>
        <begin position="1"/>
        <end position="29"/>
    </location>
</feature>
<accession>A0AAW0AWM8</accession>
<proteinExistence type="predicted"/>
<reference evidence="2 3" key="1">
    <citation type="journal article" date="2024" name="J Genomics">
        <title>Draft genome sequencing and assembly of Favolaschia claudopus CIRM-BRFM 2984 isolated from oak limbs.</title>
        <authorList>
            <person name="Navarro D."/>
            <person name="Drula E."/>
            <person name="Chaduli D."/>
            <person name="Cazenave R."/>
            <person name="Ahrendt S."/>
            <person name="Wang J."/>
            <person name="Lipzen A."/>
            <person name="Daum C."/>
            <person name="Barry K."/>
            <person name="Grigoriev I.V."/>
            <person name="Favel A."/>
            <person name="Rosso M.N."/>
            <person name="Martin F."/>
        </authorList>
    </citation>
    <scope>NUCLEOTIDE SEQUENCE [LARGE SCALE GENOMIC DNA]</scope>
    <source>
        <strain evidence="2 3">CIRM-BRFM 2984</strain>
    </source>
</reference>
<evidence type="ECO:0000313" key="3">
    <source>
        <dbReference type="Proteomes" id="UP001362999"/>
    </source>
</evidence>
<dbReference type="EMBL" id="JAWWNJ010000047">
    <property type="protein sequence ID" value="KAK7017621.1"/>
    <property type="molecule type" value="Genomic_DNA"/>
</dbReference>
<feature type="compositionally biased region" description="Basic and acidic residues" evidence="1">
    <location>
        <begin position="1046"/>
        <end position="1057"/>
    </location>
</feature>
<evidence type="ECO:0000256" key="1">
    <source>
        <dbReference type="SAM" id="MobiDB-lite"/>
    </source>
</evidence>
<protein>
    <submittedName>
        <fullName evidence="2">Uncharacterized protein</fullName>
    </submittedName>
</protein>